<reference evidence="2 3" key="1">
    <citation type="journal article" date="2011" name="Proc. Natl. Acad. Sci. U.S.A.">
        <title>Niche of harmful alga Aureococcus anophagefferens revealed through ecogenomics.</title>
        <authorList>
            <person name="Gobler C.J."/>
            <person name="Berry D.L."/>
            <person name="Dyhrman S.T."/>
            <person name="Wilhelm S.W."/>
            <person name="Salamov A."/>
            <person name="Lobanov A.V."/>
            <person name="Zhang Y."/>
            <person name="Collier J.L."/>
            <person name="Wurch L.L."/>
            <person name="Kustka A.B."/>
            <person name="Dill B.D."/>
            <person name="Shah M."/>
            <person name="VerBerkmoes N.C."/>
            <person name="Kuo A."/>
            <person name="Terry A."/>
            <person name="Pangilinan J."/>
            <person name="Lindquist E.A."/>
            <person name="Lucas S."/>
            <person name="Paulsen I.T."/>
            <person name="Hattenrath-Lehmann T.K."/>
            <person name="Talmage S.C."/>
            <person name="Walker E.A."/>
            <person name="Koch F."/>
            <person name="Burson A.M."/>
            <person name="Marcoval M.A."/>
            <person name="Tang Y.Z."/>
            <person name="Lecleir G.R."/>
            <person name="Coyne K.J."/>
            <person name="Berg G.M."/>
            <person name="Bertrand E.M."/>
            <person name="Saito M.A."/>
            <person name="Gladyshev V.N."/>
            <person name="Grigoriev I.V."/>
        </authorList>
    </citation>
    <scope>NUCLEOTIDE SEQUENCE [LARGE SCALE GENOMIC DNA]</scope>
    <source>
        <strain evidence="3">CCMP 1984</strain>
    </source>
</reference>
<organism evidence="3">
    <name type="scientific">Aureococcus anophagefferens</name>
    <name type="common">Harmful bloom alga</name>
    <dbReference type="NCBI Taxonomy" id="44056"/>
    <lineage>
        <taxon>Eukaryota</taxon>
        <taxon>Sar</taxon>
        <taxon>Stramenopiles</taxon>
        <taxon>Ochrophyta</taxon>
        <taxon>Pelagophyceae</taxon>
        <taxon>Pelagomonadales</taxon>
        <taxon>Pelagomonadaceae</taxon>
        <taxon>Aureococcus</taxon>
    </lineage>
</organism>
<dbReference type="Proteomes" id="UP000002729">
    <property type="component" value="Unassembled WGS sequence"/>
</dbReference>
<protein>
    <submittedName>
        <fullName evidence="2">Uncharacterized protein</fullName>
    </submittedName>
</protein>
<feature type="compositionally biased region" description="Basic residues" evidence="1">
    <location>
        <begin position="302"/>
        <end position="311"/>
    </location>
</feature>
<gene>
    <name evidence="2" type="ORF">AURANDRAFT_68181</name>
</gene>
<sequence>MWYICSGVFHEKSNENAENLYSYPRRAEAASTARSSQSNNLGRGCVLPNPAHGQGFVNSPIFRGSALYLASLPRQLLITNWYSDSLPAQGSRESSRGSALISFWALYLHPLGSATRSSHCETPSRKPMWLWGSGQEGSPTLSMSKLEMTLRTVGWCPPTKPPPLEPASDHSWSLAATVSSAPVVGMLMTEEPIRIRPHLEITLRNVTQRGGHYARRMRRVTVGKVVQEPVQLIFHRTQLIRPDIIASSGRARSALWHGVTPRHGAPFRSPRGPERPRRAELAQRVGREAHRRSSGSDSTLNTHHRLSRSRR</sequence>
<evidence type="ECO:0000313" key="2">
    <source>
        <dbReference type="EMBL" id="EGB03244.1"/>
    </source>
</evidence>
<evidence type="ECO:0000313" key="3">
    <source>
        <dbReference type="Proteomes" id="UP000002729"/>
    </source>
</evidence>
<dbReference type="KEGG" id="aaf:AURANDRAFT_68181"/>
<accession>F0YNS0</accession>
<dbReference type="RefSeq" id="XP_009042069.1">
    <property type="nucleotide sequence ID" value="XM_009043821.1"/>
</dbReference>
<feature type="region of interest" description="Disordered" evidence="1">
    <location>
        <begin position="256"/>
        <end position="311"/>
    </location>
</feature>
<feature type="compositionally biased region" description="Basic and acidic residues" evidence="1">
    <location>
        <begin position="271"/>
        <end position="288"/>
    </location>
</feature>
<proteinExistence type="predicted"/>
<dbReference type="AlphaFoldDB" id="F0YNS0"/>
<keyword evidence="3" id="KW-1185">Reference proteome</keyword>
<dbReference type="GeneID" id="20226650"/>
<name>F0YNS0_AURAN</name>
<dbReference type="InParanoid" id="F0YNS0"/>
<evidence type="ECO:0000256" key="1">
    <source>
        <dbReference type="SAM" id="MobiDB-lite"/>
    </source>
</evidence>
<dbReference type="EMBL" id="GL833181">
    <property type="protein sequence ID" value="EGB03244.1"/>
    <property type="molecule type" value="Genomic_DNA"/>
</dbReference>